<dbReference type="Proteomes" id="UP000039865">
    <property type="component" value="Unassembled WGS sequence"/>
</dbReference>
<reference evidence="1 2" key="1">
    <citation type="submission" date="2014-06" db="EMBL/GenBank/DDBJ databases">
        <authorList>
            <person name="Swart Estienne"/>
        </authorList>
    </citation>
    <scope>NUCLEOTIDE SEQUENCE [LARGE SCALE GENOMIC DNA]</scope>
    <source>
        <strain evidence="1 2">130c</strain>
    </source>
</reference>
<dbReference type="InParanoid" id="A0A078A5H7"/>
<proteinExistence type="predicted"/>
<evidence type="ECO:0000313" key="2">
    <source>
        <dbReference type="Proteomes" id="UP000039865"/>
    </source>
</evidence>
<dbReference type="AlphaFoldDB" id="A0A078A5H7"/>
<organism evidence="1 2">
    <name type="scientific">Stylonychia lemnae</name>
    <name type="common">Ciliate</name>
    <dbReference type="NCBI Taxonomy" id="5949"/>
    <lineage>
        <taxon>Eukaryota</taxon>
        <taxon>Sar</taxon>
        <taxon>Alveolata</taxon>
        <taxon>Ciliophora</taxon>
        <taxon>Intramacronucleata</taxon>
        <taxon>Spirotrichea</taxon>
        <taxon>Stichotrichia</taxon>
        <taxon>Sporadotrichida</taxon>
        <taxon>Oxytrichidae</taxon>
        <taxon>Stylonychinae</taxon>
        <taxon>Stylonychia</taxon>
    </lineage>
</organism>
<name>A0A078A5H7_STYLE</name>
<keyword evidence="2" id="KW-1185">Reference proteome</keyword>
<accession>A0A078A5H7</accession>
<dbReference type="EMBL" id="CCKQ01004856">
    <property type="protein sequence ID" value="CDW76009.1"/>
    <property type="molecule type" value="Genomic_DNA"/>
</dbReference>
<sequence>MDVKITQTHKTALMLRLNHCERLSLKSKGKESKLSLSTILGAGGKMLERFQLWVLQVHTEGKFQYQEQSSIHYPMSLISFIQQKTQNKFFKSSSYLNEKSHNF</sequence>
<gene>
    <name evidence="1" type="primary">Contig759.g829</name>
    <name evidence="1" type="ORF">STYLEM_5005</name>
</gene>
<evidence type="ECO:0000313" key="1">
    <source>
        <dbReference type="EMBL" id="CDW76009.1"/>
    </source>
</evidence>
<protein>
    <submittedName>
        <fullName evidence="1">Uncharacterized protein</fullName>
    </submittedName>
</protein>